<gene>
    <name evidence="2" type="ORF">ASPBRDRAFT_39820</name>
</gene>
<evidence type="ECO:0000313" key="3">
    <source>
        <dbReference type="Proteomes" id="UP000184499"/>
    </source>
</evidence>
<feature type="compositionally biased region" description="Polar residues" evidence="1">
    <location>
        <begin position="910"/>
        <end position="922"/>
    </location>
</feature>
<feature type="region of interest" description="Disordered" evidence="1">
    <location>
        <begin position="777"/>
        <end position="1152"/>
    </location>
</feature>
<feature type="compositionally biased region" description="Basic and acidic residues" evidence="1">
    <location>
        <begin position="854"/>
        <end position="864"/>
    </location>
</feature>
<dbReference type="STRING" id="767769.A0A1L9USP0"/>
<dbReference type="RefSeq" id="XP_067481890.1">
    <property type="nucleotide sequence ID" value="XM_067624223.1"/>
</dbReference>
<feature type="compositionally biased region" description="Polar residues" evidence="1">
    <location>
        <begin position="628"/>
        <end position="642"/>
    </location>
</feature>
<feature type="region of interest" description="Disordered" evidence="1">
    <location>
        <begin position="1"/>
        <end position="35"/>
    </location>
</feature>
<dbReference type="OrthoDB" id="5382203at2759"/>
<feature type="region of interest" description="Disordered" evidence="1">
    <location>
        <begin position="1190"/>
        <end position="1227"/>
    </location>
</feature>
<feature type="compositionally biased region" description="Basic and acidic residues" evidence="1">
    <location>
        <begin position="1"/>
        <end position="13"/>
    </location>
</feature>
<feature type="compositionally biased region" description="Low complexity" evidence="1">
    <location>
        <begin position="515"/>
        <end position="542"/>
    </location>
</feature>
<dbReference type="Proteomes" id="UP000184499">
    <property type="component" value="Unassembled WGS sequence"/>
</dbReference>
<feature type="compositionally biased region" description="Low complexity" evidence="1">
    <location>
        <begin position="407"/>
        <end position="419"/>
    </location>
</feature>
<reference evidence="3" key="1">
    <citation type="journal article" date="2017" name="Genome Biol.">
        <title>Comparative genomics reveals high biological diversity and specific adaptations in the industrially and medically important fungal genus Aspergillus.</title>
        <authorList>
            <person name="de Vries R.P."/>
            <person name="Riley R."/>
            <person name="Wiebenga A."/>
            <person name="Aguilar-Osorio G."/>
            <person name="Amillis S."/>
            <person name="Uchima C.A."/>
            <person name="Anderluh G."/>
            <person name="Asadollahi M."/>
            <person name="Askin M."/>
            <person name="Barry K."/>
            <person name="Battaglia E."/>
            <person name="Bayram O."/>
            <person name="Benocci T."/>
            <person name="Braus-Stromeyer S.A."/>
            <person name="Caldana C."/>
            <person name="Canovas D."/>
            <person name="Cerqueira G.C."/>
            <person name="Chen F."/>
            <person name="Chen W."/>
            <person name="Choi C."/>
            <person name="Clum A."/>
            <person name="Dos Santos R.A."/>
            <person name="Damasio A.R."/>
            <person name="Diallinas G."/>
            <person name="Emri T."/>
            <person name="Fekete E."/>
            <person name="Flipphi M."/>
            <person name="Freyberg S."/>
            <person name="Gallo A."/>
            <person name="Gournas C."/>
            <person name="Habgood R."/>
            <person name="Hainaut M."/>
            <person name="Harispe M.L."/>
            <person name="Henrissat B."/>
            <person name="Hilden K.S."/>
            <person name="Hope R."/>
            <person name="Hossain A."/>
            <person name="Karabika E."/>
            <person name="Karaffa L."/>
            <person name="Karanyi Z."/>
            <person name="Krasevec N."/>
            <person name="Kuo A."/>
            <person name="Kusch H."/>
            <person name="LaButti K."/>
            <person name="Lagendijk E.L."/>
            <person name="Lapidus A."/>
            <person name="Levasseur A."/>
            <person name="Lindquist E."/>
            <person name="Lipzen A."/>
            <person name="Logrieco A.F."/>
            <person name="MacCabe A."/>
            <person name="Maekelae M.R."/>
            <person name="Malavazi I."/>
            <person name="Melin P."/>
            <person name="Meyer V."/>
            <person name="Mielnichuk N."/>
            <person name="Miskei M."/>
            <person name="Molnar A.P."/>
            <person name="Mule G."/>
            <person name="Ngan C.Y."/>
            <person name="Orejas M."/>
            <person name="Orosz E."/>
            <person name="Ouedraogo J.P."/>
            <person name="Overkamp K.M."/>
            <person name="Park H.-S."/>
            <person name="Perrone G."/>
            <person name="Piumi F."/>
            <person name="Punt P.J."/>
            <person name="Ram A.F."/>
            <person name="Ramon A."/>
            <person name="Rauscher S."/>
            <person name="Record E."/>
            <person name="Riano-Pachon D.M."/>
            <person name="Robert V."/>
            <person name="Roehrig J."/>
            <person name="Ruller R."/>
            <person name="Salamov A."/>
            <person name="Salih N.S."/>
            <person name="Samson R.A."/>
            <person name="Sandor E."/>
            <person name="Sanguinetti M."/>
            <person name="Schuetze T."/>
            <person name="Sepcic K."/>
            <person name="Shelest E."/>
            <person name="Sherlock G."/>
            <person name="Sophianopoulou V."/>
            <person name="Squina F.M."/>
            <person name="Sun H."/>
            <person name="Susca A."/>
            <person name="Todd R.B."/>
            <person name="Tsang A."/>
            <person name="Unkles S.E."/>
            <person name="van de Wiele N."/>
            <person name="van Rossen-Uffink D."/>
            <person name="Oliveira J.V."/>
            <person name="Vesth T.C."/>
            <person name="Visser J."/>
            <person name="Yu J.-H."/>
            <person name="Zhou M."/>
            <person name="Andersen M.R."/>
            <person name="Archer D.B."/>
            <person name="Baker S.E."/>
            <person name="Benoit I."/>
            <person name="Brakhage A.A."/>
            <person name="Braus G.H."/>
            <person name="Fischer R."/>
            <person name="Frisvad J.C."/>
            <person name="Goldman G.H."/>
            <person name="Houbraken J."/>
            <person name="Oakley B."/>
            <person name="Pocsi I."/>
            <person name="Scazzocchio C."/>
            <person name="Seiboth B."/>
            <person name="vanKuyk P.A."/>
            <person name="Wortman J."/>
            <person name="Dyer P.S."/>
            <person name="Grigoriev I.V."/>
        </authorList>
    </citation>
    <scope>NUCLEOTIDE SEQUENCE [LARGE SCALE GENOMIC DNA]</scope>
    <source>
        <strain evidence="3">CBS 101740 / IMI 381727 / IBT 21946</strain>
    </source>
</reference>
<feature type="compositionally biased region" description="Polar residues" evidence="1">
    <location>
        <begin position="715"/>
        <end position="724"/>
    </location>
</feature>
<sequence length="1227" mass="132041">MQHNKGLESHELGRTLSRSRSTSMSSDSQLSRSHFLAPPPVIPAPSYIASSAAAQIITADQEFNAADFVADEEGHESSASALVTREALSSLNAFLDNILFNILAAAKSTQLVKIRPAVADVLKPRLAKEMVSAADDELSEYLGGPEDEQMEVRSSQTSIGEFDLVRSWKLTRLRCMVYTRLGDMEEDDEEEYINQEILGEDGGGFRRLASHVGHITPAASIFLTSIIEHMGEQALIIAGEIARSRLSANLEDDDDLTETGANRASMDRLVVEDHDMERLALNPTLGRLWRTWRKRMRGNNLSRAVSRESLRHRQSLVFGPGSRKSSAVTIDEISPRTASSKSANWPLSEIQDEVDPASVPLPMTEHDVQEIETPAFLPELDTGDIQTMQAVVAHKVRPHSLMVLTLPSPRSPSSNGNSPITPRLVNIKSPRHARSRSLPNAAPGEEQPSEVEQPAERTSPTPSEERRRLETMYEHDEDDDDDERNGEQGDRSAAASKPVTAEQNEPVVLSAGQGAAATPSTSVASVEVATSDASSTSVSSPSLTDHDGSETDEVEKHETTENAQLVSGPETARTQGVVDSTPAQPADADQDASKAAADCDQSTPEDSTPPTVPSSADDTAVEQAARPVSTSGESAVSDSSRSVPGKRGSSPLVPGVQHQYGRSSPGIASVSSGVERAAVQRLPARPSTSVASSVYSKSRRSGSFSSSREKRPVTAGSTTSQVSSKLKGLIGRPADTASLRLRTSSEVSRVSTRESAYDDTSGLDELIRSEETIHFTLTPKSMREMELPDSPRWRAQQASTDPSSDDMTRSRNSTASSKSTVELPPVPKYTQSNPRSIEIPTMDLQQKPAVGQARDAKHSMESSRDFANFLKSTGPSTPTTPATVDGNPAKSSRLRRLSDATEISKKLSRPASSTVSVANSARSGPRMEARPAVAPRGDQTSDLIDFIREGPPTAGAHRIPRTVAPFRDTMDSDELQAIEPGRTTKGAPSVASTQSMAETSLVSVGSRTGLLESTSRTSTPTALSRETKTTFAAPVSASDDHRPPRTRRRVPDPYAIDLDDDDELDDLLEEPKPKRDEESLIDFLRNVPPPPEPTPQPPLAANVNSRRGSVAGFGGASMKARLRRNTASEKTPMAKPSKSSLRQQPDNYMGGASNYTVKVGMERNAGAMNGAYDIKTPSVRQTETSALADFLKNTGPPEPPVTKAPAATKSKDSGFSRLFTRRKKVEA</sequence>
<dbReference type="EMBL" id="KV878681">
    <property type="protein sequence ID" value="OJJ74642.1"/>
    <property type="molecule type" value="Genomic_DNA"/>
</dbReference>
<feature type="compositionally biased region" description="Low complexity" evidence="1">
    <location>
        <begin position="14"/>
        <end position="33"/>
    </location>
</feature>
<feature type="compositionally biased region" description="Basic and acidic residues" evidence="1">
    <location>
        <begin position="1069"/>
        <end position="1078"/>
    </location>
</feature>
<accession>A0A1L9USP0</accession>
<organism evidence="2 3">
    <name type="scientific">Aspergillus brasiliensis (strain CBS 101740 / IMI 381727 / IBT 21946)</name>
    <dbReference type="NCBI Taxonomy" id="767769"/>
    <lineage>
        <taxon>Eukaryota</taxon>
        <taxon>Fungi</taxon>
        <taxon>Dikarya</taxon>
        <taxon>Ascomycota</taxon>
        <taxon>Pezizomycotina</taxon>
        <taxon>Eurotiomycetes</taxon>
        <taxon>Eurotiomycetidae</taxon>
        <taxon>Eurotiales</taxon>
        <taxon>Aspergillaceae</taxon>
        <taxon>Aspergillus</taxon>
        <taxon>Aspergillus subgen. Circumdati</taxon>
    </lineage>
</organism>
<dbReference type="AlphaFoldDB" id="A0A1L9USP0"/>
<feature type="region of interest" description="Disordered" evidence="1">
    <location>
        <begin position="404"/>
        <end position="764"/>
    </location>
</feature>
<name>A0A1L9USP0_ASPBC</name>
<dbReference type="GeneID" id="93576711"/>
<feature type="compositionally biased region" description="Low complexity" evidence="1">
    <location>
        <begin position="738"/>
        <end position="750"/>
    </location>
</feature>
<feature type="compositionally biased region" description="Polar residues" evidence="1">
    <location>
        <begin position="990"/>
        <end position="1024"/>
    </location>
</feature>
<feature type="compositionally biased region" description="Pro residues" evidence="1">
    <location>
        <begin position="1087"/>
        <end position="1098"/>
    </location>
</feature>
<feature type="compositionally biased region" description="Basic and acidic residues" evidence="1">
    <location>
        <begin position="463"/>
        <end position="474"/>
    </location>
</feature>
<dbReference type="VEuPathDB" id="FungiDB:ASPBRDRAFT_39820"/>
<feature type="compositionally biased region" description="Acidic residues" evidence="1">
    <location>
        <begin position="475"/>
        <end position="484"/>
    </location>
</feature>
<feature type="compositionally biased region" description="Basic and acidic residues" evidence="1">
    <location>
        <begin position="544"/>
        <end position="560"/>
    </location>
</feature>
<feature type="compositionally biased region" description="Low complexity" evidence="1">
    <location>
        <begin position="579"/>
        <end position="602"/>
    </location>
</feature>
<feature type="compositionally biased region" description="Polar residues" evidence="1">
    <location>
        <begin position="1137"/>
        <end position="1146"/>
    </location>
</feature>
<keyword evidence="3" id="KW-1185">Reference proteome</keyword>
<proteinExistence type="predicted"/>
<dbReference type="OMA" id="ETIHYTL"/>
<feature type="compositionally biased region" description="Low complexity" evidence="1">
    <location>
        <begin position="872"/>
        <end position="883"/>
    </location>
</feature>
<feature type="compositionally biased region" description="Basic and acidic residues" evidence="1">
    <location>
        <begin position="896"/>
        <end position="905"/>
    </location>
</feature>
<feature type="compositionally biased region" description="Low complexity" evidence="1">
    <location>
        <begin position="685"/>
        <end position="706"/>
    </location>
</feature>
<feature type="compositionally biased region" description="Polar residues" evidence="1">
    <location>
        <begin position="810"/>
        <end position="820"/>
    </location>
</feature>
<feature type="compositionally biased region" description="Polar residues" evidence="1">
    <location>
        <begin position="604"/>
        <end position="617"/>
    </location>
</feature>
<evidence type="ECO:0000313" key="2">
    <source>
        <dbReference type="EMBL" id="OJJ74642.1"/>
    </source>
</evidence>
<feature type="compositionally biased region" description="Acidic residues" evidence="1">
    <location>
        <begin position="1057"/>
        <end position="1068"/>
    </location>
</feature>
<feature type="compositionally biased region" description="Basic and acidic residues" evidence="1">
    <location>
        <begin position="781"/>
        <end position="792"/>
    </location>
</feature>
<protein>
    <submittedName>
        <fullName evidence="2">Uncharacterized protein</fullName>
    </submittedName>
</protein>
<evidence type="ECO:0000256" key="1">
    <source>
        <dbReference type="SAM" id="MobiDB-lite"/>
    </source>
</evidence>